<feature type="domain" description="Cyclophilin-like" evidence="1">
    <location>
        <begin position="5"/>
        <end position="112"/>
    </location>
</feature>
<dbReference type="SUPFAM" id="SSF50891">
    <property type="entry name" value="Cyclophilin-like"/>
    <property type="match status" value="1"/>
</dbReference>
<proteinExistence type="predicted"/>
<dbReference type="InterPro" id="IPR029000">
    <property type="entry name" value="Cyclophilin-like_dom_sf"/>
</dbReference>
<dbReference type="Proteomes" id="UP000622890">
    <property type="component" value="Unassembled WGS sequence"/>
</dbReference>
<evidence type="ECO:0000313" key="2">
    <source>
        <dbReference type="EMBL" id="MBK4738526.1"/>
    </source>
</evidence>
<name>A0A934SX92_9BURK</name>
<protein>
    <recommendedName>
        <fullName evidence="1">Cyclophilin-like domain-containing protein</fullName>
    </recommendedName>
</protein>
<dbReference type="AlphaFoldDB" id="A0A934SX92"/>
<dbReference type="EMBL" id="JAEPBG010000022">
    <property type="protein sequence ID" value="MBK4738526.1"/>
    <property type="molecule type" value="Genomic_DNA"/>
</dbReference>
<dbReference type="Pfam" id="PF18050">
    <property type="entry name" value="Cyclophil_like2"/>
    <property type="match status" value="1"/>
</dbReference>
<keyword evidence="3" id="KW-1185">Reference proteome</keyword>
<dbReference type="Gene3D" id="2.40.100.20">
    <property type="match status" value="1"/>
</dbReference>
<accession>A0A934SX92</accession>
<dbReference type="InterPro" id="IPR041183">
    <property type="entry name" value="Cyclophilin-like"/>
</dbReference>
<comment type="caution">
    <text evidence="2">The sequence shown here is derived from an EMBL/GenBank/DDBJ whole genome shotgun (WGS) entry which is preliminary data.</text>
</comment>
<sequence>MKIQIDVEGAVITATLDDNATSRDFVSLLPLTLTLTDYAATEKVSDLPRRLSTEGAPVGTKAVIGDLTYYAPWGNLAIFHKDFDYAAGLVKFGQLDAGIEILRLPGNRKATISSVN</sequence>
<evidence type="ECO:0000313" key="3">
    <source>
        <dbReference type="Proteomes" id="UP000622890"/>
    </source>
</evidence>
<organism evidence="2 3">
    <name type="scientific">Noviherbaspirillum pedocola</name>
    <dbReference type="NCBI Taxonomy" id="2801341"/>
    <lineage>
        <taxon>Bacteria</taxon>
        <taxon>Pseudomonadati</taxon>
        <taxon>Pseudomonadota</taxon>
        <taxon>Betaproteobacteria</taxon>
        <taxon>Burkholderiales</taxon>
        <taxon>Oxalobacteraceae</taxon>
        <taxon>Noviherbaspirillum</taxon>
    </lineage>
</organism>
<gene>
    <name evidence="2" type="ORF">JJB74_28240</name>
</gene>
<evidence type="ECO:0000259" key="1">
    <source>
        <dbReference type="Pfam" id="PF18050"/>
    </source>
</evidence>
<reference evidence="2" key="1">
    <citation type="submission" date="2021-01" db="EMBL/GenBank/DDBJ databases">
        <title>Genome sequence of strain Noviherbaspirillum sp. DKR-6.</title>
        <authorList>
            <person name="Chaudhary D.K."/>
        </authorList>
    </citation>
    <scope>NUCLEOTIDE SEQUENCE</scope>
    <source>
        <strain evidence="2">DKR-6</strain>
    </source>
</reference>